<keyword evidence="4" id="KW-1185">Reference proteome</keyword>
<evidence type="ECO:0000313" key="3">
    <source>
        <dbReference type="EMBL" id="CAK6961784.1"/>
    </source>
</evidence>
<keyword evidence="1" id="KW-0202">Cytokine</keyword>
<dbReference type="GO" id="GO:0006955">
    <property type="term" value="P:immune response"/>
    <property type="evidence" value="ECO:0007669"/>
    <property type="project" value="InterPro"/>
</dbReference>
<dbReference type="Proteomes" id="UP001314229">
    <property type="component" value="Unassembled WGS sequence"/>
</dbReference>
<sequence length="95" mass="10940">MLLFLCAQVHPQCYTPLPRGPGHVAPSCCTAVSNATIHKPVNACYEQKEITFEGCRIHAYILASENKTWCVDPRAWWLPQRLRKLEKRKICCHVY</sequence>
<dbReference type="Pfam" id="PF00048">
    <property type="entry name" value="IL8"/>
    <property type="match status" value="1"/>
</dbReference>
<dbReference type="InterPro" id="IPR001811">
    <property type="entry name" value="Chemokine_IL8-like_dom"/>
</dbReference>
<reference evidence="3 4" key="1">
    <citation type="submission" date="2024-01" db="EMBL/GenBank/DDBJ databases">
        <authorList>
            <person name="Alioto T."/>
            <person name="Alioto T."/>
            <person name="Gomez Garrido J."/>
        </authorList>
    </citation>
    <scope>NUCLEOTIDE SEQUENCE [LARGE SCALE GENOMIC DNA]</scope>
</reference>
<dbReference type="InterPro" id="IPR036048">
    <property type="entry name" value="Interleukin_8-like_sf"/>
</dbReference>
<evidence type="ECO:0000313" key="4">
    <source>
        <dbReference type="Proteomes" id="UP001314229"/>
    </source>
</evidence>
<dbReference type="Gene3D" id="2.40.50.40">
    <property type="match status" value="1"/>
</dbReference>
<evidence type="ECO:0000256" key="1">
    <source>
        <dbReference type="ARBA" id="ARBA00022514"/>
    </source>
</evidence>
<organism evidence="3 4">
    <name type="scientific">Scomber scombrus</name>
    <name type="common">Atlantic mackerel</name>
    <name type="synonym">Scomber vernalis</name>
    <dbReference type="NCBI Taxonomy" id="13677"/>
    <lineage>
        <taxon>Eukaryota</taxon>
        <taxon>Metazoa</taxon>
        <taxon>Chordata</taxon>
        <taxon>Craniata</taxon>
        <taxon>Vertebrata</taxon>
        <taxon>Euteleostomi</taxon>
        <taxon>Actinopterygii</taxon>
        <taxon>Neopterygii</taxon>
        <taxon>Teleostei</taxon>
        <taxon>Neoteleostei</taxon>
        <taxon>Acanthomorphata</taxon>
        <taxon>Pelagiaria</taxon>
        <taxon>Scombriformes</taxon>
        <taxon>Scombridae</taxon>
        <taxon>Scomber</taxon>
    </lineage>
</organism>
<proteinExistence type="predicted"/>
<dbReference type="GO" id="GO:0005615">
    <property type="term" value="C:extracellular space"/>
    <property type="evidence" value="ECO:0007669"/>
    <property type="project" value="UniProtKB-KW"/>
</dbReference>
<protein>
    <submittedName>
        <fullName evidence="3">C-C motif chemokine 2-like</fullName>
    </submittedName>
</protein>
<dbReference type="GO" id="GO:0008009">
    <property type="term" value="F:chemokine activity"/>
    <property type="evidence" value="ECO:0007669"/>
    <property type="project" value="InterPro"/>
</dbReference>
<dbReference type="SUPFAM" id="SSF54117">
    <property type="entry name" value="Interleukin 8-like chemokines"/>
    <property type="match status" value="1"/>
</dbReference>
<gene>
    <name evidence="3" type="ORF">FSCOSCO3_A006043</name>
</gene>
<name>A0AAV1NSK8_SCOSC</name>
<feature type="domain" description="Chemokine interleukin-8-like" evidence="2">
    <location>
        <begin position="27"/>
        <end position="85"/>
    </location>
</feature>
<dbReference type="AlphaFoldDB" id="A0AAV1NSK8"/>
<evidence type="ECO:0000259" key="2">
    <source>
        <dbReference type="Pfam" id="PF00048"/>
    </source>
</evidence>
<comment type="caution">
    <text evidence="3">The sequence shown here is derived from an EMBL/GenBank/DDBJ whole genome shotgun (WGS) entry which is preliminary data.</text>
</comment>
<accession>A0AAV1NSK8</accession>
<dbReference type="EMBL" id="CAWUFR010000052">
    <property type="protein sequence ID" value="CAK6961784.1"/>
    <property type="molecule type" value="Genomic_DNA"/>
</dbReference>